<keyword evidence="2" id="KW-1185">Reference proteome</keyword>
<dbReference type="EMBL" id="BMRB01000003">
    <property type="protein sequence ID" value="GGS41236.1"/>
    <property type="molecule type" value="Genomic_DNA"/>
</dbReference>
<evidence type="ECO:0000313" key="2">
    <source>
        <dbReference type="Proteomes" id="UP000660680"/>
    </source>
</evidence>
<sequence>MAVLNPFTAERAEAVVVEEMIAEGLTRCAPDSEYWYSADGLPYGYSLDFPHEEFDLRAVERTAGTGMRSEILLHIFTSDIAGRPALGRMAQRVAERAGGWVFVEFRTPPSADLLHCLETAGRLIRVDGAVYLDGPAMAAWNAHPDFHVVK</sequence>
<organism evidence="1 2">
    <name type="scientific">Actinokineospora fastidiosa</name>
    <dbReference type="NCBI Taxonomy" id="1816"/>
    <lineage>
        <taxon>Bacteria</taxon>
        <taxon>Bacillati</taxon>
        <taxon>Actinomycetota</taxon>
        <taxon>Actinomycetes</taxon>
        <taxon>Pseudonocardiales</taxon>
        <taxon>Pseudonocardiaceae</taxon>
        <taxon>Actinokineospora</taxon>
    </lineage>
</organism>
<dbReference type="AlphaFoldDB" id="A0A918LFQ9"/>
<dbReference type="Proteomes" id="UP000660680">
    <property type="component" value="Unassembled WGS sequence"/>
</dbReference>
<reference evidence="1" key="2">
    <citation type="submission" date="2020-09" db="EMBL/GenBank/DDBJ databases">
        <authorList>
            <person name="Sun Q."/>
            <person name="Ohkuma M."/>
        </authorList>
    </citation>
    <scope>NUCLEOTIDE SEQUENCE</scope>
    <source>
        <strain evidence="1">JCM 3276</strain>
    </source>
</reference>
<gene>
    <name evidence="1" type="ORF">GCM10010171_39840</name>
</gene>
<evidence type="ECO:0000313" key="1">
    <source>
        <dbReference type="EMBL" id="GGS41236.1"/>
    </source>
</evidence>
<reference evidence="1" key="1">
    <citation type="journal article" date="2014" name="Int. J. Syst. Evol. Microbiol.">
        <title>Complete genome sequence of Corynebacterium casei LMG S-19264T (=DSM 44701T), isolated from a smear-ripened cheese.</title>
        <authorList>
            <consortium name="US DOE Joint Genome Institute (JGI-PGF)"/>
            <person name="Walter F."/>
            <person name="Albersmeier A."/>
            <person name="Kalinowski J."/>
            <person name="Ruckert C."/>
        </authorList>
    </citation>
    <scope>NUCLEOTIDE SEQUENCE</scope>
    <source>
        <strain evidence="1">JCM 3276</strain>
    </source>
</reference>
<proteinExistence type="predicted"/>
<accession>A0A918LFQ9</accession>
<protein>
    <submittedName>
        <fullName evidence="1">Uncharacterized protein</fullName>
    </submittedName>
</protein>
<name>A0A918LFQ9_9PSEU</name>
<comment type="caution">
    <text evidence="1">The sequence shown here is derived from an EMBL/GenBank/DDBJ whole genome shotgun (WGS) entry which is preliminary data.</text>
</comment>